<feature type="domain" description="Acyl-CoA thioesterase-like C-terminal" evidence="2">
    <location>
        <begin position="182"/>
        <end position="334"/>
    </location>
</feature>
<accession>A0ABR0SKP2</accession>
<evidence type="ECO:0000313" key="4">
    <source>
        <dbReference type="Proteomes" id="UP001338125"/>
    </source>
</evidence>
<dbReference type="InterPro" id="IPR029069">
    <property type="entry name" value="HotDog_dom_sf"/>
</dbReference>
<name>A0ABR0SKP2_9HYPO</name>
<dbReference type="EMBL" id="JAVFKD010000012">
    <property type="protein sequence ID" value="KAK5992614.1"/>
    <property type="molecule type" value="Genomic_DNA"/>
</dbReference>
<dbReference type="InterPro" id="IPR042171">
    <property type="entry name" value="Acyl-CoA_hotdog"/>
</dbReference>
<dbReference type="InterPro" id="IPR052389">
    <property type="entry name" value="Sec_Metab_Biosynth-Assoc"/>
</dbReference>
<dbReference type="Pfam" id="PF20789">
    <property type="entry name" value="4HBT_3C"/>
    <property type="match status" value="1"/>
</dbReference>
<sequence>MASDRPAAPRVLFSNATKVEKLDSHTYKVNLDEAFCIGKVPNGGYTSSCMLAAASAHLSSRDQPDTLTAHFEYPNRTSAGPAVVVIEDVKLGKQVSTLHLTLWQGGLLDKAPWITPSVSRRTVLAYANHINLRTFEGLSLPTGYEGTEAAELPPVPEFELLKKNGADDTWEEQKLPKAAAVQGSLRNWRFFLPRKGPLAPGVLDMWISLASGEPITQTTLPYVADSFPFNLHTFLAAPELRALLEAPPADKEEDTKTKDARTDVAKKNEERAALWFPTVVMNLDMKSALPEEGVEWLAVRVTSKQIKDGKFDLDVLIRDEDGDIIALSHHVAMILSIERNTGKKSSVPKASL</sequence>
<feature type="domain" description="Acyl-CoA thioesterase-like N-terminal HotDog" evidence="1">
    <location>
        <begin position="33"/>
        <end position="110"/>
    </location>
</feature>
<evidence type="ECO:0000313" key="3">
    <source>
        <dbReference type="EMBL" id="KAK5992614.1"/>
    </source>
</evidence>
<keyword evidence="4" id="KW-1185">Reference proteome</keyword>
<dbReference type="InterPro" id="IPR049450">
    <property type="entry name" value="ACOT8-like_C"/>
</dbReference>
<reference evidence="3 4" key="1">
    <citation type="submission" date="2024-01" db="EMBL/GenBank/DDBJ databases">
        <title>Complete genome of Cladobotryum mycophilum ATHUM6906.</title>
        <authorList>
            <person name="Christinaki A.C."/>
            <person name="Myridakis A.I."/>
            <person name="Kouvelis V.N."/>
        </authorList>
    </citation>
    <scope>NUCLEOTIDE SEQUENCE [LARGE SCALE GENOMIC DNA]</scope>
    <source>
        <strain evidence="3 4">ATHUM6906</strain>
    </source>
</reference>
<proteinExistence type="predicted"/>
<dbReference type="Proteomes" id="UP001338125">
    <property type="component" value="Unassembled WGS sequence"/>
</dbReference>
<evidence type="ECO:0000259" key="2">
    <source>
        <dbReference type="Pfam" id="PF20789"/>
    </source>
</evidence>
<gene>
    <name evidence="3" type="ORF">PT974_06028</name>
</gene>
<dbReference type="Pfam" id="PF13622">
    <property type="entry name" value="4HBT_3"/>
    <property type="match status" value="1"/>
</dbReference>
<evidence type="ECO:0000259" key="1">
    <source>
        <dbReference type="Pfam" id="PF13622"/>
    </source>
</evidence>
<dbReference type="PANTHER" id="PTHR38110:SF1">
    <property type="entry name" value="THIOESTERASE DOMAIN-CONTAINING PROTEIN"/>
    <property type="match status" value="1"/>
</dbReference>
<comment type="caution">
    <text evidence="3">The sequence shown here is derived from an EMBL/GenBank/DDBJ whole genome shotgun (WGS) entry which is preliminary data.</text>
</comment>
<dbReference type="InterPro" id="IPR049449">
    <property type="entry name" value="TesB_ACOT8-like_N"/>
</dbReference>
<organism evidence="3 4">
    <name type="scientific">Cladobotryum mycophilum</name>
    <dbReference type="NCBI Taxonomy" id="491253"/>
    <lineage>
        <taxon>Eukaryota</taxon>
        <taxon>Fungi</taxon>
        <taxon>Dikarya</taxon>
        <taxon>Ascomycota</taxon>
        <taxon>Pezizomycotina</taxon>
        <taxon>Sordariomycetes</taxon>
        <taxon>Hypocreomycetidae</taxon>
        <taxon>Hypocreales</taxon>
        <taxon>Hypocreaceae</taxon>
        <taxon>Cladobotryum</taxon>
    </lineage>
</organism>
<dbReference type="SUPFAM" id="SSF54637">
    <property type="entry name" value="Thioesterase/thiol ester dehydrase-isomerase"/>
    <property type="match status" value="1"/>
</dbReference>
<dbReference type="PANTHER" id="PTHR38110">
    <property type="entry name" value="CHROMOSOME 23, WHOLE GENOME SHOTGUN SEQUENCE"/>
    <property type="match status" value="1"/>
</dbReference>
<protein>
    <submittedName>
        <fullName evidence="3">Thioesterase-like protein TwmA</fullName>
    </submittedName>
</protein>
<dbReference type="Gene3D" id="2.40.160.210">
    <property type="entry name" value="Acyl-CoA thioesterase, double hotdog domain"/>
    <property type="match status" value="1"/>
</dbReference>